<name>E3N7F0_CAERE</name>
<proteinExistence type="predicted"/>
<dbReference type="GeneID" id="9813182"/>
<accession>E3N7F0</accession>
<dbReference type="HOGENOM" id="CLU_1836953_0_0_1"/>
<dbReference type="EMBL" id="DS268547">
    <property type="protein sequence ID" value="EFO88490.1"/>
    <property type="molecule type" value="Genomic_DNA"/>
</dbReference>
<dbReference type="Proteomes" id="UP000008281">
    <property type="component" value="Unassembled WGS sequence"/>
</dbReference>
<reference evidence="1" key="1">
    <citation type="submission" date="2007-07" db="EMBL/GenBank/DDBJ databases">
        <title>PCAP assembly of the Caenorhabditis remanei genome.</title>
        <authorList>
            <consortium name="The Caenorhabditis remanei Sequencing Consortium"/>
            <person name="Wilson R.K."/>
        </authorList>
    </citation>
    <scope>NUCLEOTIDE SEQUENCE [LARGE SCALE GENOMIC DNA]</scope>
    <source>
        <strain evidence="1">PB4641</strain>
    </source>
</reference>
<dbReference type="AlphaFoldDB" id="E3N7F0"/>
<keyword evidence="2" id="KW-1185">Reference proteome</keyword>
<evidence type="ECO:0000313" key="2">
    <source>
        <dbReference type="Proteomes" id="UP000008281"/>
    </source>
</evidence>
<dbReference type="CTD" id="9813182"/>
<protein>
    <submittedName>
        <fullName evidence="1">Uncharacterized protein</fullName>
    </submittedName>
</protein>
<sequence length="140" mass="16919">MNLSAELDLVPFEKREQVKESFMNLVERDLLCNRLNSKWRNTERPTSCLNITFIMKDKRKIVQIQFVKEEIFKTVEQQAEILFPNRKWRMFCGFKNEENIEFTNSEQLRESIRQSPMIRLSYLFIRLERSDDDSRNCSIS</sequence>
<dbReference type="RefSeq" id="XP_003095656.2">
    <property type="nucleotide sequence ID" value="XM_003095608.2"/>
</dbReference>
<dbReference type="STRING" id="31234.E3N7F0"/>
<evidence type="ECO:0000313" key="1">
    <source>
        <dbReference type="EMBL" id="EFO88490.1"/>
    </source>
</evidence>
<organism evidence="2">
    <name type="scientific">Caenorhabditis remanei</name>
    <name type="common">Caenorhabditis vulgaris</name>
    <dbReference type="NCBI Taxonomy" id="31234"/>
    <lineage>
        <taxon>Eukaryota</taxon>
        <taxon>Metazoa</taxon>
        <taxon>Ecdysozoa</taxon>
        <taxon>Nematoda</taxon>
        <taxon>Chromadorea</taxon>
        <taxon>Rhabditida</taxon>
        <taxon>Rhabditina</taxon>
        <taxon>Rhabditomorpha</taxon>
        <taxon>Rhabditoidea</taxon>
        <taxon>Rhabditidae</taxon>
        <taxon>Peloderinae</taxon>
        <taxon>Caenorhabditis</taxon>
    </lineage>
</organism>
<dbReference type="KEGG" id="crq:GCK72_019673"/>
<gene>
    <name evidence="1" type="ORF">CRE_13063</name>
</gene>
<dbReference type="InParanoid" id="E3N7F0"/>